<name>A0A0E4H8N6_9STRE</name>
<gene>
    <name evidence="2" type="ORF">BN1356_01774</name>
</gene>
<reference evidence="3" key="1">
    <citation type="submission" date="2015-03" db="EMBL/GenBank/DDBJ databases">
        <authorList>
            <person name="Urmite Genomes"/>
        </authorList>
    </citation>
    <scope>NUCLEOTIDE SEQUENCE [LARGE SCALE GENOMIC DNA]</scope>
    <source>
        <strain evidence="3">FF10</strain>
    </source>
</reference>
<accession>A0A0E4H8N6</accession>
<keyword evidence="2" id="KW-0238">DNA-binding</keyword>
<dbReference type="STRING" id="1608583.BN1356_01774"/>
<dbReference type="EMBL" id="CTEN01000003">
    <property type="protein sequence ID" value="CQR25433.1"/>
    <property type="molecule type" value="Genomic_DNA"/>
</dbReference>
<proteinExistence type="predicted"/>
<dbReference type="PROSITE" id="PS50005">
    <property type="entry name" value="TPR"/>
    <property type="match status" value="1"/>
</dbReference>
<dbReference type="GO" id="GO:0003677">
    <property type="term" value="F:DNA binding"/>
    <property type="evidence" value="ECO:0007669"/>
    <property type="project" value="UniProtKB-KW"/>
</dbReference>
<dbReference type="OrthoDB" id="2214899at2"/>
<dbReference type="Gene3D" id="1.25.40.10">
    <property type="entry name" value="Tetratricopeptide repeat domain"/>
    <property type="match status" value="1"/>
</dbReference>
<keyword evidence="1" id="KW-0802">TPR repeat</keyword>
<keyword evidence="3" id="KW-1185">Reference proteome</keyword>
<feature type="repeat" description="TPR" evidence="1">
    <location>
        <begin position="67"/>
        <end position="100"/>
    </location>
</feature>
<evidence type="ECO:0000313" key="3">
    <source>
        <dbReference type="Proteomes" id="UP000198604"/>
    </source>
</evidence>
<sequence length="208" mass="24547">MRDNIVDFNQYLEPREEEGRESFGNVLGQEGPYQDVKLLEALVAEERPKWLRTARAGWTNRDEKTFLAIYRDLAGQYKLTGRYREALAIFQELYSLDYNDQLDTRYEILSLYVILSDFPKAKSFFNSREDFGEDGAMVLLYLVAALMAGEEEIAEDLFEELLATIDGFEYLEYIEIFLLMRFNRSLFIRLICQKRCQKSIGHFLQFFQ</sequence>
<dbReference type="InterPro" id="IPR011990">
    <property type="entry name" value="TPR-like_helical_dom_sf"/>
</dbReference>
<dbReference type="Proteomes" id="UP000198604">
    <property type="component" value="Unassembled WGS sequence"/>
</dbReference>
<organism evidence="2 3">
    <name type="scientific">Streptococcus varani</name>
    <dbReference type="NCBI Taxonomy" id="1608583"/>
    <lineage>
        <taxon>Bacteria</taxon>
        <taxon>Bacillati</taxon>
        <taxon>Bacillota</taxon>
        <taxon>Bacilli</taxon>
        <taxon>Lactobacillales</taxon>
        <taxon>Streptococcaceae</taxon>
        <taxon>Streptococcus</taxon>
    </lineage>
</organism>
<protein>
    <submittedName>
        <fullName evidence="2">DNA-binding protein</fullName>
    </submittedName>
</protein>
<evidence type="ECO:0000256" key="1">
    <source>
        <dbReference type="PROSITE-ProRule" id="PRU00339"/>
    </source>
</evidence>
<dbReference type="AlphaFoldDB" id="A0A0E4H8N6"/>
<dbReference type="RefSeq" id="WP_093650969.1">
    <property type="nucleotide sequence ID" value="NZ_CTEN01000003.1"/>
</dbReference>
<evidence type="ECO:0000313" key="2">
    <source>
        <dbReference type="EMBL" id="CQR25433.1"/>
    </source>
</evidence>
<dbReference type="SUPFAM" id="SSF48452">
    <property type="entry name" value="TPR-like"/>
    <property type="match status" value="1"/>
</dbReference>
<dbReference type="InterPro" id="IPR019734">
    <property type="entry name" value="TPR_rpt"/>
</dbReference>